<dbReference type="InterPro" id="IPR003661">
    <property type="entry name" value="HisK_dim/P_dom"/>
</dbReference>
<dbReference type="Gene3D" id="1.10.287.130">
    <property type="match status" value="1"/>
</dbReference>
<dbReference type="GO" id="GO:0005524">
    <property type="term" value="F:ATP binding"/>
    <property type="evidence" value="ECO:0007669"/>
    <property type="project" value="UniProtKB-KW"/>
</dbReference>
<keyword evidence="14" id="KW-1185">Reference proteome</keyword>
<dbReference type="SMART" id="SM00387">
    <property type="entry name" value="HATPase_c"/>
    <property type="match status" value="1"/>
</dbReference>
<dbReference type="Gene3D" id="3.30.450.20">
    <property type="entry name" value="PAS domain"/>
    <property type="match status" value="1"/>
</dbReference>
<dbReference type="PRINTS" id="PR00344">
    <property type="entry name" value="BCTRLSENSOR"/>
</dbReference>
<dbReference type="InterPro" id="IPR036097">
    <property type="entry name" value="HisK_dim/P_sf"/>
</dbReference>
<dbReference type="RefSeq" id="WP_104069743.1">
    <property type="nucleotide sequence ID" value="NZ_PRDS01000002.1"/>
</dbReference>
<keyword evidence="9" id="KW-0067">ATP-binding</keyword>
<accession>A0A2S5JJ96</accession>
<sequence>MRIEEIGQIMHAVPTALLLIDQEERVRAANEAADRLLGNVNVGRRVSATIRHPEFLGAVESCLREGTRQTRRIVRTEGWHDTHLAVTITALDLTGERLAMAAFEDVTPLEQAGAMRRDFVANVSHELRTPLTALIGFIETLRGPARDDAAARDRFLAVMEREAGRMIRLVGDLLSLSRVESMERSRPSSRVDLIPILRTVVSAQSELAQSAQVTIRADLPDGSVWVVGDADQLTQVFHNLVENAVKYGGSGGEVRIEIGRIERDPILRGPAISVSVSDRGEGIDPIHIPRLTERFYRVDTHRSREKGGTGLGLAIVKHIVNRHRGRLRIDSAPGKGSRFTVILPEQMV</sequence>
<evidence type="ECO:0000256" key="10">
    <source>
        <dbReference type="ARBA" id="ARBA00023012"/>
    </source>
</evidence>
<dbReference type="Proteomes" id="UP000239736">
    <property type="component" value="Unassembled WGS sequence"/>
</dbReference>
<dbReference type="AlphaFoldDB" id="A0A2S5JJ96"/>
<keyword evidence="4" id="KW-1003">Cell membrane</keyword>
<dbReference type="FunFam" id="1.10.287.130:FF:000008">
    <property type="entry name" value="Two-component sensor histidine kinase"/>
    <property type="match status" value="1"/>
</dbReference>
<dbReference type="EC" id="2.7.13.3" evidence="3"/>
<keyword evidence="6" id="KW-0808">Transferase</keyword>
<dbReference type="InterPro" id="IPR005467">
    <property type="entry name" value="His_kinase_dom"/>
</dbReference>
<evidence type="ECO:0000313" key="14">
    <source>
        <dbReference type="Proteomes" id="UP000239736"/>
    </source>
</evidence>
<dbReference type="Pfam" id="PF00512">
    <property type="entry name" value="HisKA"/>
    <property type="match status" value="1"/>
</dbReference>
<dbReference type="FunFam" id="3.30.565.10:FF:000006">
    <property type="entry name" value="Sensor histidine kinase WalK"/>
    <property type="match status" value="1"/>
</dbReference>
<dbReference type="InterPro" id="IPR035965">
    <property type="entry name" value="PAS-like_dom_sf"/>
</dbReference>
<dbReference type="EMBL" id="PRDS01000002">
    <property type="protein sequence ID" value="PPB81523.1"/>
    <property type="molecule type" value="Genomic_DNA"/>
</dbReference>
<dbReference type="InterPro" id="IPR050351">
    <property type="entry name" value="BphY/WalK/GraS-like"/>
</dbReference>
<evidence type="ECO:0000256" key="6">
    <source>
        <dbReference type="ARBA" id="ARBA00022679"/>
    </source>
</evidence>
<keyword evidence="7" id="KW-0547">Nucleotide-binding</keyword>
<dbReference type="InterPro" id="IPR004358">
    <property type="entry name" value="Sig_transdc_His_kin-like_C"/>
</dbReference>
<comment type="caution">
    <text evidence="13">The sequence shown here is derived from an EMBL/GenBank/DDBJ whole genome shotgun (WGS) entry which is preliminary data.</text>
</comment>
<evidence type="ECO:0000256" key="1">
    <source>
        <dbReference type="ARBA" id="ARBA00000085"/>
    </source>
</evidence>
<evidence type="ECO:0000256" key="5">
    <source>
        <dbReference type="ARBA" id="ARBA00022553"/>
    </source>
</evidence>
<dbReference type="GO" id="GO:0016036">
    <property type="term" value="P:cellular response to phosphate starvation"/>
    <property type="evidence" value="ECO:0007669"/>
    <property type="project" value="TreeGrafter"/>
</dbReference>
<comment type="catalytic activity">
    <reaction evidence="1">
        <text>ATP + protein L-histidine = ADP + protein N-phospho-L-histidine.</text>
        <dbReference type="EC" id="2.7.13.3"/>
    </reaction>
</comment>
<dbReference type="CDD" id="cd00082">
    <property type="entry name" value="HisKA"/>
    <property type="match status" value="1"/>
</dbReference>
<dbReference type="GO" id="GO:0004721">
    <property type="term" value="F:phosphoprotein phosphatase activity"/>
    <property type="evidence" value="ECO:0007669"/>
    <property type="project" value="TreeGrafter"/>
</dbReference>
<comment type="subcellular location">
    <subcellularLocation>
        <location evidence="2">Cell membrane</location>
    </subcellularLocation>
</comment>
<dbReference type="Gene3D" id="3.30.565.10">
    <property type="entry name" value="Histidine kinase-like ATPase, C-terminal domain"/>
    <property type="match status" value="1"/>
</dbReference>
<dbReference type="Pfam" id="PF02518">
    <property type="entry name" value="HATPase_c"/>
    <property type="match status" value="1"/>
</dbReference>
<dbReference type="OrthoDB" id="9813151at2"/>
<keyword evidence="11" id="KW-0472">Membrane</keyword>
<evidence type="ECO:0000256" key="7">
    <source>
        <dbReference type="ARBA" id="ARBA00022741"/>
    </source>
</evidence>
<evidence type="ECO:0000256" key="11">
    <source>
        <dbReference type="ARBA" id="ARBA00023136"/>
    </source>
</evidence>
<protein>
    <recommendedName>
        <fullName evidence="3">histidine kinase</fullName>
        <ecNumber evidence="3">2.7.13.3</ecNumber>
    </recommendedName>
</protein>
<dbReference type="InterPro" id="IPR003594">
    <property type="entry name" value="HATPase_dom"/>
</dbReference>
<evidence type="ECO:0000256" key="2">
    <source>
        <dbReference type="ARBA" id="ARBA00004236"/>
    </source>
</evidence>
<proteinExistence type="predicted"/>
<dbReference type="SUPFAM" id="SSF55785">
    <property type="entry name" value="PYP-like sensor domain (PAS domain)"/>
    <property type="match status" value="1"/>
</dbReference>
<feature type="domain" description="Histidine kinase" evidence="12">
    <location>
        <begin position="122"/>
        <end position="347"/>
    </location>
</feature>
<dbReference type="PANTHER" id="PTHR45453:SF1">
    <property type="entry name" value="PHOSPHATE REGULON SENSOR PROTEIN PHOR"/>
    <property type="match status" value="1"/>
</dbReference>
<reference evidence="13 14" key="1">
    <citation type="submission" date="2018-01" db="EMBL/GenBank/DDBJ databases">
        <title>Genomic Encyclopedia of Archaeal and Bacterial Type Strains, Phase II (KMG-II): from individual species to whole genera.</title>
        <authorList>
            <person name="Goeker M."/>
        </authorList>
    </citation>
    <scope>NUCLEOTIDE SEQUENCE [LARGE SCALE GENOMIC DNA]</scope>
    <source>
        <strain evidence="13 14">DSM 12048</strain>
    </source>
</reference>
<dbReference type="SUPFAM" id="SSF55874">
    <property type="entry name" value="ATPase domain of HSP90 chaperone/DNA topoisomerase II/histidine kinase"/>
    <property type="match status" value="1"/>
</dbReference>
<evidence type="ECO:0000256" key="4">
    <source>
        <dbReference type="ARBA" id="ARBA00022475"/>
    </source>
</evidence>
<dbReference type="PANTHER" id="PTHR45453">
    <property type="entry name" value="PHOSPHATE REGULON SENSOR PROTEIN PHOR"/>
    <property type="match status" value="1"/>
</dbReference>
<dbReference type="SUPFAM" id="SSF47384">
    <property type="entry name" value="Homodimeric domain of signal transducing histidine kinase"/>
    <property type="match status" value="1"/>
</dbReference>
<keyword evidence="8 13" id="KW-0418">Kinase</keyword>
<organism evidence="13 14">
    <name type="scientific">Albidovulum inexpectatum</name>
    <dbReference type="NCBI Taxonomy" id="196587"/>
    <lineage>
        <taxon>Bacteria</taxon>
        <taxon>Pseudomonadati</taxon>
        <taxon>Pseudomonadota</taxon>
        <taxon>Alphaproteobacteria</taxon>
        <taxon>Rhodobacterales</taxon>
        <taxon>Paracoccaceae</taxon>
        <taxon>Albidovulum</taxon>
    </lineage>
</organism>
<gene>
    <name evidence="13" type="ORF">LV82_00732</name>
</gene>
<dbReference type="GO" id="GO:0005886">
    <property type="term" value="C:plasma membrane"/>
    <property type="evidence" value="ECO:0007669"/>
    <property type="project" value="UniProtKB-SubCell"/>
</dbReference>
<name>A0A2S5JJ96_9RHOB</name>
<evidence type="ECO:0000313" key="13">
    <source>
        <dbReference type="EMBL" id="PPB81523.1"/>
    </source>
</evidence>
<dbReference type="InterPro" id="IPR036890">
    <property type="entry name" value="HATPase_C_sf"/>
</dbReference>
<dbReference type="SMART" id="SM00388">
    <property type="entry name" value="HisKA"/>
    <property type="match status" value="1"/>
</dbReference>
<evidence type="ECO:0000259" key="12">
    <source>
        <dbReference type="PROSITE" id="PS50109"/>
    </source>
</evidence>
<keyword evidence="5" id="KW-0597">Phosphoprotein</keyword>
<keyword evidence="10" id="KW-0902">Two-component regulatory system</keyword>
<evidence type="ECO:0000256" key="9">
    <source>
        <dbReference type="ARBA" id="ARBA00022840"/>
    </source>
</evidence>
<dbReference type="GO" id="GO:0000155">
    <property type="term" value="F:phosphorelay sensor kinase activity"/>
    <property type="evidence" value="ECO:0007669"/>
    <property type="project" value="InterPro"/>
</dbReference>
<dbReference type="PROSITE" id="PS50109">
    <property type="entry name" value="HIS_KIN"/>
    <property type="match status" value="1"/>
</dbReference>
<evidence type="ECO:0000256" key="8">
    <source>
        <dbReference type="ARBA" id="ARBA00022777"/>
    </source>
</evidence>
<evidence type="ECO:0000256" key="3">
    <source>
        <dbReference type="ARBA" id="ARBA00012438"/>
    </source>
</evidence>